<organism evidence="4 5">
    <name type="scientific">Phlebiopsis gigantea (strain 11061_1 CR5-6)</name>
    <name type="common">White-rot fungus</name>
    <name type="synonym">Peniophora gigantea</name>
    <dbReference type="NCBI Taxonomy" id="745531"/>
    <lineage>
        <taxon>Eukaryota</taxon>
        <taxon>Fungi</taxon>
        <taxon>Dikarya</taxon>
        <taxon>Basidiomycota</taxon>
        <taxon>Agaricomycotina</taxon>
        <taxon>Agaricomycetes</taxon>
        <taxon>Polyporales</taxon>
        <taxon>Phanerochaetaceae</taxon>
        <taxon>Phlebiopsis</taxon>
    </lineage>
</organism>
<dbReference type="InterPro" id="IPR008030">
    <property type="entry name" value="NmrA-like"/>
</dbReference>
<sequence length="365" mass="40905">MPSHSPFSKKTILVIGATGAQGLPVIDALLASSTDGSASPYAVRALTRDANSRRARELAVKGIEIVEGSFNDLDSVKAALKGVYGAWVNTDSFAHGEEHEMYLGMRIFELAKELKTVRHYVWSSIDFYYKKGGYNSKYRGEHFDSKGRVAEWMQAQPSIIGDDGMSWSVVTTTPYMDMLLSPMFGPLTRRANGTYVFAAPIGEGHVPMVALSDIGFFARYTFDHRELTSAKDLEITSDMVNWDYLVSTFEKVTGKKAVAVKQTVDEWMANFVNTDLPVAYEKQPGQGMTWKQNFTGWWNTFHDDVLTRDMQWLREVNPRGHTLESWMREVNYTGDKPTGALLKHVEDHNRIAPNSAHIAETLGKA</sequence>
<name>A0A0C3PAN7_PHLG1</name>
<dbReference type="PANTHER" id="PTHR42748:SF14">
    <property type="entry name" value="SNOAL-LIKE DOMAIN-CONTAINING PROTEIN"/>
    <property type="match status" value="1"/>
</dbReference>
<dbReference type="SUPFAM" id="SSF51735">
    <property type="entry name" value="NAD(P)-binding Rossmann-fold domains"/>
    <property type="match status" value="1"/>
</dbReference>
<comment type="similarity">
    <text evidence="1">Belongs to the NmrA-type oxidoreductase family.</text>
</comment>
<keyword evidence="2" id="KW-0521">NADP</keyword>
<feature type="domain" description="NmrA-like" evidence="3">
    <location>
        <begin position="9"/>
        <end position="282"/>
    </location>
</feature>
<dbReference type="Gene3D" id="3.40.50.720">
    <property type="entry name" value="NAD(P)-binding Rossmann-like Domain"/>
    <property type="match status" value="1"/>
</dbReference>
<evidence type="ECO:0000259" key="3">
    <source>
        <dbReference type="Pfam" id="PF05368"/>
    </source>
</evidence>
<evidence type="ECO:0000313" key="5">
    <source>
        <dbReference type="Proteomes" id="UP000053257"/>
    </source>
</evidence>
<dbReference type="EMBL" id="KN840726">
    <property type="protein sequence ID" value="KIP01883.1"/>
    <property type="molecule type" value="Genomic_DNA"/>
</dbReference>
<gene>
    <name evidence="4" type="ORF">PHLGIDRAFT_503971</name>
</gene>
<reference evidence="4 5" key="1">
    <citation type="journal article" date="2014" name="PLoS Genet.">
        <title>Analysis of the Phlebiopsis gigantea genome, transcriptome and secretome provides insight into its pioneer colonization strategies of wood.</title>
        <authorList>
            <person name="Hori C."/>
            <person name="Ishida T."/>
            <person name="Igarashi K."/>
            <person name="Samejima M."/>
            <person name="Suzuki H."/>
            <person name="Master E."/>
            <person name="Ferreira P."/>
            <person name="Ruiz-Duenas F.J."/>
            <person name="Held B."/>
            <person name="Canessa P."/>
            <person name="Larrondo L.F."/>
            <person name="Schmoll M."/>
            <person name="Druzhinina I.S."/>
            <person name="Kubicek C.P."/>
            <person name="Gaskell J.A."/>
            <person name="Kersten P."/>
            <person name="St John F."/>
            <person name="Glasner J."/>
            <person name="Sabat G."/>
            <person name="Splinter BonDurant S."/>
            <person name="Syed K."/>
            <person name="Yadav J."/>
            <person name="Mgbeahuruike A.C."/>
            <person name="Kovalchuk A."/>
            <person name="Asiegbu F.O."/>
            <person name="Lackner G."/>
            <person name="Hoffmeister D."/>
            <person name="Rencoret J."/>
            <person name="Gutierrez A."/>
            <person name="Sun H."/>
            <person name="Lindquist E."/>
            <person name="Barry K."/>
            <person name="Riley R."/>
            <person name="Grigoriev I.V."/>
            <person name="Henrissat B."/>
            <person name="Kues U."/>
            <person name="Berka R.M."/>
            <person name="Martinez A.T."/>
            <person name="Covert S.F."/>
            <person name="Blanchette R.A."/>
            <person name="Cullen D."/>
        </authorList>
    </citation>
    <scope>NUCLEOTIDE SEQUENCE [LARGE SCALE GENOMIC DNA]</scope>
    <source>
        <strain evidence="4 5">11061_1 CR5-6</strain>
    </source>
</reference>
<dbReference type="AlphaFoldDB" id="A0A0C3PAN7"/>
<evidence type="ECO:0000256" key="1">
    <source>
        <dbReference type="ARBA" id="ARBA00006328"/>
    </source>
</evidence>
<dbReference type="CDD" id="cd05251">
    <property type="entry name" value="NmrA_like_SDR_a"/>
    <property type="match status" value="1"/>
</dbReference>
<dbReference type="HOGENOM" id="CLU_007383_8_0_1"/>
<dbReference type="OrthoDB" id="300709at2759"/>
<dbReference type="InterPro" id="IPR051164">
    <property type="entry name" value="NmrA-like_oxidored"/>
</dbReference>
<keyword evidence="5" id="KW-1185">Reference proteome</keyword>
<dbReference type="InterPro" id="IPR036291">
    <property type="entry name" value="NAD(P)-bd_dom_sf"/>
</dbReference>
<dbReference type="PANTHER" id="PTHR42748">
    <property type="entry name" value="NITROGEN METABOLITE REPRESSION PROTEIN NMRA FAMILY MEMBER"/>
    <property type="match status" value="1"/>
</dbReference>
<dbReference type="STRING" id="745531.A0A0C3PAN7"/>
<proteinExistence type="inferred from homology"/>
<dbReference type="Pfam" id="PF05368">
    <property type="entry name" value="NmrA"/>
    <property type="match status" value="1"/>
</dbReference>
<dbReference type="Gene3D" id="3.90.25.10">
    <property type="entry name" value="UDP-galactose 4-epimerase, domain 1"/>
    <property type="match status" value="1"/>
</dbReference>
<dbReference type="GO" id="GO:0005634">
    <property type="term" value="C:nucleus"/>
    <property type="evidence" value="ECO:0007669"/>
    <property type="project" value="TreeGrafter"/>
</dbReference>
<dbReference type="Proteomes" id="UP000053257">
    <property type="component" value="Unassembled WGS sequence"/>
</dbReference>
<protein>
    <recommendedName>
        <fullName evidence="3">NmrA-like domain-containing protein</fullName>
    </recommendedName>
</protein>
<accession>A0A0C3PAN7</accession>
<evidence type="ECO:0000313" key="4">
    <source>
        <dbReference type="EMBL" id="KIP01883.1"/>
    </source>
</evidence>
<evidence type="ECO:0000256" key="2">
    <source>
        <dbReference type="ARBA" id="ARBA00022857"/>
    </source>
</evidence>